<feature type="signal peptide" evidence="1">
    <location>
        <begin position="1"/>
        <end position="21"/>
    </location>
</feature>
<accession>A0A9D1ZFU1</accession>
<reference evidence="2" key="1">
    <citation type="journal article" date="2021" name="PeerJ">
        <title>Extensive microbial diversity within the chicken gut microbiome revealed by metagenomics and culture.</title>
        <authorList>
            <person name="Gilroy R."/>
            <person name="Ravi A."/>
            <person name="Getino M."/>
            <person name="Pursley I."/>
            <person name="Horton D.L."/>
            <person name="Alikhan N.F."/>
            <person name="Baker D."/>
            <person name="Gharbi K."/>
            <person name="Hall N."/>
            <person name="Watson M."/>
            <person name="Adriaenssens E.M."/>
            <person name="Foster-Nyarko E."/>
            <person name="Jarju S."/>
            <person name="Secka A."/>
            <person name="Antonio M."/>
            <person name="Oren A."/>
            <person name="Chaudhuri R.R."/>
            <person name="La Ragione R."/>
            <person name="Hildebrand F."/>
            <person name="Pallen M.J."/>
        </authorList>
    </citation>
    <scope>NUCLEOTIDE SEQUENCE</scope>
    <source>
        <strain evidence="2">Gambia2-208</strain>
    </source>
</reference>
<gene>
    <name evidence="2" type="ORF">H9824_02625</name>
</gene>
<comment type="caution">
    <text evidence="2">The sequence shown here is derived from an EMBL/GenBank/DDBJ whole genome shotgun (WGS) entry which is preliminary data.</text>
</comment>
<protein>
    <submittedName>
        <fullName evidence="2">DUF4384 domain-containing protein</fullName>
    </submittedName>
</protein>
<sequence length="289" mass="32886">MKQKRYLFLYFFLLLPLTLHAQRVKQVCGEYTYYAEGNESPNQAKLKAWEGAKLQALAREFGTIVSQSTTQSETLANGEENTYFSQLSSTEVKGEWLEDVGEPEYEVEFVDDMLVVKCSACGKARELSNEAVDFEAVVLRNGTEKKFADVGFRGGDDMYLLFRSPVDGYVAAYLVDETPVAYCLLPYIDDADGQQPVEHGREYIFFSEAKAEEESGKVDEYTLTCGSDIERNRLYVIFSPEPFTKALDTQVSDALPRQLSYEDFSKWLGTCRKRDKKMGVKVMHIEIKK</sequence>
<evidence type="ECO:0000313" key="2">
    <source>
        <dbReference type="EMBL" id="HIY87584.1"/>
    </source>
</evidence>
<proteinExistence type="predicted"/>
<evidence type="ECO:0000313" key="3">
    <source>
        <dbReference type="Proteomes" id="UP000886851"/>
    </source>
</evidence>
<reference evidence="2" key="2">
    <citation type="submission" date="2021-04" db="EMBL/GenBank/DDBJ databases">
        <authorList>
            <person name="Gilroy R."/>
        </authorList>
    </citation>
    <scope>NUCLEOTIDE SEQUENCE</scope>
    <source>
        <strain evidence="2">Gambia2-208</strain>
    </source>
</reference>
<dbReference type="AlphaFoldDB" id="A0A9D1ZFU1"/>
<dbReference type="EMBL" id="DXCV01000024">
    <property type="protein sequence ID" value="HIY87584.1"/>
    <property type="molecule type" value="Genomic_DNA"/>
</dbReference>
<dbReference type="Proteomes" id="UP000886851">
    <property type="component" value="Unassembled WGS sequence"/>
</dbReference>
<feature type="chain" id="PRO_5039371931" evidence="1">
    <location>
        <begin position="22"/>
        <end position="289"/>
    </location>
</feature>
<name>A0A9D1ZFU1_9BACE</name>
<organism evidence="2 3">
    <name type="scientific">Candidatus Bacteroides pullicola</name>
    <dbReference type="NCBI Taxonomy" id="2838475"/>
    <lineage>
        <taxon>Bacteria</taxon>
        <taxon>Pseudomonadati</taxon>
        <taxon>Bacteroidota</taxon>
        <taxon>Bacteroidia</taxon>
        <taxon>Bacteroidales</taxon>
        <taxon>Bacteroidaceae</taxon>
        <taxon>Bacteroides</taxon>
    </lineage>
</organism>
<evidence type="ECO:0000256" key="1">
    <source>
        <dbReference type="SAM" id="SignalP"/>
    </source>
</evidence>
<keyword evidence="1" id="KW-0732">Signal</keyword>